<dbReference type="AlphaFoldDB" id="A0A161VT43"/>
<gene>
    <name evidence="1" type="ORF">A2T98_07650</name>
</gene>
<evidence type="ECO:0000313" key="2">
    <source>
        <dbReference type="Proteomes" id="UP000076555"/>
    </source>
</evidence>
<evidence type="ECO:0000313" key="1">
    <source>
        <dbReference type="EMBL" id="KZL50395.1"/>
    </source>
</evidence>
<dbReference type="Proteomes" id="UP000076555">
    <property type="component" value="Unassembled WGS sequence"/>
</dbReference>
<proteinExistence type="predicted"/>
<name>A0A161VT43_NODSP</name>
<comment type="caution">
    <text evidence="1">The sequence shown here is derived from an EMBL/GenBank/DDBJ whole genome shotgun (WGS) entry which is preliminary data.</text>
</comment>
<accession>A0A161VT43</accession>
<protein>
    <submittedName>
        <fullName evidence="1">Uncharacterized protein</fullName>
    </submittedName>
</protein>
<sequence>MGSDRHSARDPERSNLSLYVLAEAHNSLIQVKFAVIAQSILKDWVFVSLKTCILDLVEKILKKDLHKLSVIFTAFLK</sequence>
<dbReference type="EMBL" id="LWAJ01000088">
    <property type="protein sequence ID" value="KZL50395.1"/>
    <property type="molecule type" value="Genomic_DNA"/>
</dbReference>
<organism evidence="1 2">
    <name type="scientific">Nodularia spumigena CENA596</name>
    <dbReference type="NCBI Taxonomy" id="1819295"/>
    <lineage>
        <taxon>Bacteria</taxon>
        <taxon>Bacillati</taxon>
        <taxon>Cyanobacteriota</taxon>
        <taxon>Cyanophyceae</taxon>
        <taxon>Nostocales</taxon>
        <taxon>Nodulariaceae</taxon>
        <taxon>Nodularia</taxon>
    </lineage>
</organism>
<reference evidence="1 2" key="1">
    <citation type="submission" date="2016-04" db="EMBL/GenBank/DDBJ databases">
        <title>Draft Genome Assembly of the Bloom-forming Cyanobacterium Nodularia spumigena Strain CENA596 in Shrimp Production Ponds.</title>
        <authorList>
            <person name="Popin R.V."/>
            <person name="Rigonato J."/>
            <person name="Abreu V.A."/>
            <person name="Andreote A.P."/>
            <person name="Silveira S.B."/>
            <person name="Odebrecht C."/>
            <person name="Fiore M.F."/>
        </authorList>
    </citation>
    <scope>NUCLEOTIDE SEQUENCE [LARGE SCALE GENOMIC DNA]</scope>
    <source>
        <strain evidence="1 2">CENA596</strain>
    </source>
</reference>